<dbReference type="SUPFAM" id="SSF51658">
    <property type="entry name" value="Xylose isomerase-like"/>
    <property type="match status" value="1"/>
</dbReference>
<dbReference type="HAMAP" id="MF_00455">
    <property type="entry name" value="Xylose_isom_A"/>
    <property type="match status" value="1"/>
</dbReference>
<comment type="similarity">
    <text evidence="2 10">Belongs to the xylose isomerase family.</text>
</comment>
<organism evidence="12 13">
    <name type="scientific">Meganyctiphanes norvegica</name>
    <name type="common">Northern krill</name>
    <name type="synonym">Thysanopoda norvegica</name>
    <dbReference type="NCBI Taxonomy" id="48144"/>
    <lineage>
        <taxon>Eukaryota</taxon>
        <taxon>Metazoa</taxon>
        <taxon>Ecdysozoa</taxon>
        <taxon>Arthropoda</taxon>
        <taxon>Crustacea</taxon>
        <taxon>Multicrustacea</taxon>
        <taxon>Malacostraca</taxon>
        <taxon>Eumalacostraca</taxon>
        <taxon>Eucarida</taxon>
        <taxon>Euphausiacea</taxon>
        <taxon>Euphausiidae</taxon>
        <taxon>Meganyctiphanes</taxon>
    </lineage>
</organism>
<accession>A0AAV2S7X2</accession>
<evidence type="ECO:0000256" key="7">
    <source>
        <dbReference type="ARBA" id="ARBA00023235"/>
    </source>
</evidence>
<dbReference type="GO" id="GO:0046872">
    <property type="term" value="F:metal ion binding"/>
    <property type="evidence" value="ECO:0007669"/>
    <property type="project" value="UniProtKB-KW"/>
</dbReference>
<dbReference type="EMBL" id="CAXKWB010048032">
    <property type="protein sequence ID" value="CAL4166353.1"/>
    <property type="molecule type" value="Genomic_DNA"/>
</dbReference>
<dbReference type="InterPro" id="IPR036237">
    <property type="entry name" value="Xyl_isomerase-like_sf"/>
</dbReference>
<dbReference type="InterPro" id="IPR001998">
    <property type="entry name" value="Xylose_isomerase"/>
</dbReference>
<dbReference type="GO" id="GO:0009045">
    <property type="term" value="F:xylose isomerase activity"/>
    <property type="evidence" value="ECO:0007669"/>
    <property type="project" value="UniProtKB-EC"/>
</dbReference>
<dbReference type="InterPro" id="IPR013022">
    <property type="entry name" value="Xyl_isomerase-like_TIM-brl"/>
</dbReference>
<evidence type="ECO:0000256" key="9">
    <source>
        <dbReference type="ARBA" id="ARBA00033659"/>
    </source>
</evidence>
<feature type="non-terminal residue" evidence="12">
    <location>
        <position position="455"/>
    </location>
</feature>
<keyword evidence="7 10" id="KW-0413">Isomerase</keyword>
<dbReference type="PANTHER" id="PTHR48408">
    <property type="match status" value="1"/>
</dbReference>
<dbReference type="GO" id="GO:0042732">
    <property type="term" value="P:D-xylose metabolic process"/>
    <property type="evidence" value="ECO:0007669"/>
    <property type="project" value="UniProtKB-KW"/>
</dbReference>
<dbReference type="Proteomes" id="UP001497623">
    <property type="component" value="Unassembled WGS sequence"/>
</dbReference>
<dbReference type="AlphaFoldDB" id="A0AAV2S7X2"/>
<keyword evidence="6 10" id="KW-0479">Metal-binding</keyword>
<evidence type="ECO:0000256" key="4">
    <source>
        <dbReference type="ARBA" id="ARBA00022490"/>
    </source>
</evidence>
<keyword evidence="13" id="KW-1185">Reference proteome</keyword>
<reference evidence="12 13" key="1">
    <citation type="submission" date="2024-05" db="EMBL/GenBank/DDBJ databases">
        <authorList>
            <person name="Wallberg A."/>
        </authorList>
    </citation>
    <scope>NUCLEOTIDE SEQUENCE [LARGE SCALE GENOMIC DNA]</scope>
</reference>
<dbReference type="NCBIfam" id="NF003998">
    <property type="entry name" value="PRK05474.1"/>
    <property type="match status" value="1"/>
</dbReference>
<evidence type="ECO:0000256" key="3">
    <source>
        <dbReference type="ARBA" id="ARBA00011958"/>
    </source>
</evidence>
<evidence type="ECO:0000256" key="1">
    <source>
        <dbReference type="ARBA" id="ARBA00004496"/>
    </source>
</evidence>
<gene>
    <name evidence="12" type="ORF">MNOR_LOCUS33398</name>
</gene>
<comment type="caution">
    <text evidence="12">The sequence shown here is derived from an EMBL/GenBank/DDBJ whole genome shotgun (WGS) entry which is preliminary data.</text>
</comment>
<keyword evidence="8 10" id="KW-0119">Carbohydrate metabolism</keyword>
<evidence type="ECO:0000256" key="8">
    <source>
        <dbReference type="ARBA" id="ARBA00023277"/>
    </source>
</evidence>
<protein>
    <recommendedName>
        <fullName evidence="3 10">Xylose isomerase</fullName>
        <ecNumber evidence="3 10">5.3.1.5</ecNumber>
    </recommendedName>
</protein>
<dbReference type="InterPro" id="IPR013452">
    <property type="entry name" value="Xylose_isom_bac"/>
</dbReference>
<sequence length="455" mass="51123">MVTLVYLAAKMDDDANGSAGEYFPDIGVISYKPDARPDETLVFKHYNAQEVVMGRTMEDWCRFSVVYWHTFRGTGLDPFGAGTIIRHWDDGSETVDNAKRRLRAAFEFFSKLGNKYWTFHDRDLAPEGKNLAESNANLDALADLAERLQQRTGVKLLWATSNLFSHPRYMHGAATSSDAHVTAYAAAQVKKCMEVAHRLGAENFVFWGGREGYHSLLNTDVRKELDNFAAFFRMVIAYKEKIGFRGQLLIEPKPKEPTRHQYDYDAQTVMAFLHTYGLEKHFKLNIEPNHTTLAGHPHEHDILFASAFKMLGSIDANTGSPDLGWDTDQFPMDIRHATAIMKVVIEQGGLSPGGLNFDAKVRRESTELADMFIAHIAAMDTLARGLKNAANIISDGILKKSLQKRYLSWESGVGARIVAGQSSLEECEQLIHEKGNPNPPSAHQEHFEAIFNHYV</sequence>
<comment type="subcellular location">
    <subcellularLocation>
        <location evidence="1">Cytoplasm</location>
    </subcellularLocation>
</comment>
<keyword evidence="4" id="KW-0963">Cytoplasm</keyword>
<proteinExistence type="inferred from homology"/>
<evidence type="ECO:0000256" key="10">
    <source>
        <dbReference type="RuleBase" id="RU000609"/>
    </source>
</evidence>
<dbReference type="EC" id="5.3.1.5" evidence="3 10"/>
<dbReference type="Gene3D" id="3.20.20.150">
    <property type="entry name" value="Divalent-metal-dependent TIM barrel enzymes"/>
    <property type="match status" value="1"/>
</dbReference>
<evidence type="ECO:0000256" key="2">
    <source>
        <dbReference type="ARBA" id="ARBA00005765"/>
    </source>
</evidence>
<dbReference type="PRINTS" id="PR00688">
    <property type="entry name" value="XYLOSISMRASE"/>
</dbReference>
<feature type="domain" description="Xylose isomerase-like TIM barrel" evidence="11">
    <location>
        <begin position="164"/>
        <end position="302"/>
    </location>
</feature>
<evidence type="ECO:0000259" key="11">
    <source>
        <dbReference type="Pfam" id="PF01261"/>
    </source>
</evidence>
<evidence type="ECO:0000256" key="6">
    <source>
        <dbReference type="ARBA" id="ARBA00022723"/>
    </source>
</evidence>
<evidence type="ECO:0000313" key="13">
    <source>
        <dbReference type="Proteomes" id="UP001497623"/>
    </source>
</evidence>
<name>A0AAV2S7X2_MEGNR</name>
<evidence type="ECO:0000256" key="5">
    <source>
        <dbReference type="ARBA" id="ARBA00022629"/>
    </source>
</evidence>
<dbReference type="NCBIfam" id="TIGR02630">
    <property type="entry name" value="xylose_isom_A"/>
    <property type="match status" value="1"/>
</dbReference>
<dbReference type="Pfam" id="PF01261">
    <property type="entry name" value="AP_endonuc_2"/>
    <property type="match status" value="1"/>
</dbReference>
<comment type="catalytic activity">
    <reaction evidence="9 10">
        <text>alpha-D-xylose = alpha-D-xylulofuranose</text>
        <dbReference type="Rhea" id="RHEA:22816"/>
        <dbReference type="ChEBI" id="CHEBI:28518"/>
        <dbReference type="ChEBI" id="CHEBI:188998"/>
        <dbReference type="EC" id="5.3.1.5"/>
    </reaction>
</comment>
<keyword evidence="5 10" id="KW-0859">Xylose metabolism</keyword>
<evidence type="ECO:0000313" key="12">
    <source>
        <dbReference type="EMBL" id="CAL4166353.1"/>
    </source>
</evidence>
<dbReference type="PROSITE" id="PS51415">
    <property type="entry name" value="XYLOSE_ISOMERASE"/>
    <property type="match status" value="1"/>
</dbReference>
<dbReference type="PANTHER" id="PTHR48408:SF1">
    <property type="entry name" value="XYLOSE ISOMERASE"/>
    <property type="match status" value="1"/>
</dbReference>